<keyword evidence="2" id="KW-1185">Reference proteome</keyword>
<gene>
    <name evidence="1" type="ORF">A500_16335</name>
</gene>
<protein>
    <submittedName>
        <fullName evidence="1">YkqB</fullName>
    </submittedName>
</protein>
<evidence type="ECO:0000313" key="2">
    <source>
        <dbReference type="Proteomes" id="UP000013988"/>
    </source>
</evidence>
<dbReference type="EMBL" id="ASRV01000194">
    <property type="protein sequence ID" value="EOR20576.1"/>
    <property type="molecule type" value="Genomic_DNA"/>
</dbReference>
<name>R9C033_9CLOT</name>
<proteinExistence type="predicted"/>
<dbReference type="OrthoDB" id="1949411at2"/>
<reference evidence="1 2" key="1">
    <citation type="submission" date="2013-03" db="EMBL/GenBank/DDBJ databases">
        <title>Whole genome shotgun sequencing of Clostridium sartagoforme AAU1.</title>
        <authorList>
            <person name="Joshi C.G."/>
            <person name="Duggirala S.M."/>
            <person name="Nathani N.M."/>
            <person name="Bhatt V.D."/>
            <person name="Patel A.K."/>
            <person name="Pandya P.R."/>
            <person name="KaPatel J.A."/>
        </authorList>
    </citation>
    <scope>NUCLEOTIDE SEQUENCE [LARGE SCALE GENOMIC DNA]</scope>
    <source>
        <strain evidence="1 2">AAU1</strain>
    </source>
</reference>
<organism evidence="1 2">
    <name type="scientific">Clostridium sartagoforme AAU1</name>
    <dbReference type="NCBI Taxonomy" id="1202534"/>
    <lineage>
        <taxon>Bacteria</taxon>
        <taxon>Bacillati</taxon>
        <taxon>Bacillota</taxon>
        <taxon>Clostridia</taxon>
        <taxon>Eubacteriales</taxon>
        <taxon>Clostridiaceae</taxon>
        <taxon>Clostridium</taxon>
    </lineage>
</organism>
<dbReference type="Proteomes" id="UP000013988">
    <property type="component" value="Unassembled WGS sequence"/>
</dbReference>
<dbReference type="PATRIC" id="fig|1202534.3.peg.3239"/>
<comment type="caution">
    <text evidence="1">The sequence shown here is derived from an EMBL/GenBank/DDBJ whole genome shotgun (WGS) entry which is preliminary data.</text>
</comment>
<dbReference type="AlphaFoldDB" id="R9C033"/>
<sequence length="355" mass="37859">MAIATGQISIIDYNDALTLTGFIGSNHPKTQMYNPDNSSYTPNWAGANLVLTPSLYKLGTTTDIITSTEVTSVKWFEAGSSTAITTAGNYALSGTKSHILTVKANVLAGLPGKDWICEVTYKDPTTNLDLVHKMSISFSRVVNGGGIADAIAWSPDGNVFKNSSVTSLKAQCDLWRGSVIDNTNVTYQWYQQDSSVSTDQGGGIGWRKLTETANVTTGVTTNTLTVFSGAVSSFATFKCIIKDTDSASNTYNQTFVDTISFIDNSDPIQVSVTSTGGDVFKNGVGSTTLTAKLFQAGNEIDSSGTKYTYKWFKYDKNGNLVSNFGGTGVNYKTGKTLAVGDADVDVKATFSVEVE</sequence>
<dbReference type="RefSeq" id="WP_016208511.1">
    <property type="nucleotide sequence ID" value="NZ_ASRV01000194.1"/>
</dbReference>
<accession>R9C033</accession>
<evidence type="ECO:0000313" key="1">
    <source>
        <dbReference type="EMBL" id="EOR20576.1"/>
    </source>
</evidence>